<dbReference type="GO" id="GO:0009001">
    <property type="term" value="F:serine O-acetyltransferase activity"/>
    <property type="evidence" value="ECO:0007669"/>
    <property type="project" value="UniProtKB-EC"/>
</dbReference>
<comment type="similarity">
    <text evidence="1 5">Belongs to the transferase hexapeptide repeat family.</text>
</comment>
<dbReference type="OrthoDB" id="9815592at2"/>
<dbReference type="KEGG" id="lyj:FKV23_06295"/>
<evidence type="ECO:0000256" key="1">
    <source>
        <dbReference type="ARBA" id="ARBA00007274"/>
    </source>
</evidence>
<evidence type="ECO:0000256" key="2">
    <source>
        <dbReference type="ARBA" id="ARBA00022679"/>
    </source>
</evidence>
<protein>
    <recommendedName>
        <fullName evidence="5">Serine acetyltransferase</fullName>
        <ecNumber evidence="5">2.3.1.30</ecNumber>
    </recommendedName>
</protein>
<sequence>MLETLRQDFQRYHRVALTTGPRLARLRACLRYGFIAVCLHRYGRWTRTLRPRWLSLPFKLIYAILKIPVELLLGIDISGNANIGPGLYIDHFGGIFLHCDAGRNLSVTQDVTLGYKGAGRSTRWPRLGDDVYIGAGAKVIGDVSIGDGVLIGANTVVTKDVPAHMRVVGAAIRISPLECLERTDLSGEGTAAASPSSADTPARTEATMHANG</sequence>
<dbReference type="GO" id="GO:0005737">
    <property type="term" value="C:cytoplasm"/>
    <property type="evidence" value="ECO:0007669"/>
    <property type="project" value="InterPro"/>
</dbReference>
<evidence type="ECO:0000313" key="8">
    <source>
        <dbReference type="Proteomes" id="UP000317199"/>
    </source>
</evidence>
<proteinExistence type="inferred from homology"/>
<feature type="region of interest" description="Disordered" evidence="6">
    <location>
        <begin position="186"/>
        <end position="212"/>
    </location>
</feature>
<dbReference type="EMBL" id="CP041242">
    <property type="protein sequence ID" value="QDH69747.1"/>
    <property type="molecule type" value="Genomic_DNA"/>
</dbReference>
<dbReference type="EC" id="2.3.1.30" evidence="5"/>
<reference evidence="7 8" key="1">
    <citation type="submission" date="2019-06" db="EMBL/GenBank/DDBJ databases">
        <title>Lysobacter alkalisoli sp. nov. isolated from saline-alkali soil.</title>
        <authorList>
            <person name="Sun J.-Q."/>
            <person name="Xu L."/>
        </authorList>
    </citation>
    <scope>NUCLEOTIDE SEQUENCE [LARGE SCALE GENOMIC DNA]</scope>
    <source>
        <strain evidence="7 8">SJ-36</strain>
    </source>
</reference>
<dbReference type="AlphaFoldDB" id="A0A514BQU4"/>
<dbReference type="InterPro" id="IPR001451">
    <property type="entry name" value="Hexapep"/>
</dbReference>
<keyword evidence="8" id="KW-1185">Reference proteome</keyword>
<keyword evidence="3" id="KW-0677">Repeat</keyword>
<dbReference type="InterPro" id="IPR011004">
    <property type="entry name" value="Trimer_LpxA-like_sf"/>
</dbReference>
<evidence type="ECO:0000256" key="6">
    <source>
        <dbReference type="SAM" id="MobiDB-lite"/>
    </source>
</evidence>
<dbReference type="SUPFAM" id="SSF51161">
    <property type="entry name" value="Trimeric LpxA-like enzymes"/>
    <property type="match status" value="1"/>
</dbReference>
<dbReference type="Gene3D" id="2.160.10.10">
    <property type="entry name" value="Hexapeptide repeat proteins"/>
    <property type="match status" value="1"/>
</dbReference>
<evidence type="ECO:0000256" key="4">
    <source>
        <dbReference type="ARBA" id="ARBA00023315"/>
    </source>
</evidence>
<accession>A0A514BQU4</accession>
<keyword evidence="4 5" id="KW-0012">Acyltransferase</keyword>
<evidence type="ECO:0000256" key="3">
    <source>
        <dbReference type="ARBA" id="ARBA00022737"/>
    </source>
</evidence>
<name>A0A514BQU4_9GAMM</name>
<organism evidence="7 8">
    <name type="scientific">Marilutibacter alkalisoli</name>
    <dbReference type="NCBI Taxonomy" id="2591633"/>
    <lineage>
        <taxon>Bacteria</taxon>
        <taxon>Pseudomonadati</taxon>
        <taxon>Pseudomonadota</taxon>
        <taxon>Gammaproteobacteria</taxon>
        <taxon>Lysobacterales</taxon>
        <taxon>Lysobacteraceae</taxon>
        <taxon>Marilutibacter</taxon>
    </lineage>
</organism>
<comment type="catalytic activity">
    <reaction evidence="5">
        <text>L-serine + acetyl-CoA = O-acetyl-L-serine + CoA</text>
        <dbReference type="Rhea" id="RHEA:24560"/>
        <dbReference type="ChEBI" id="CHEBI:33384"/>
        <dbReference type="ChEBI" id="CHEBI:57287"/>
        <dbReference type="ChEBI" id="CHEBI:57288"/>
        <dbReference type="ChEBI" id="CHEBI:58340"/>
        <dbReference type="EC" id="2.3.1.30"/>
    </reaction>
</comment>
<dbReference type="PANTHER" id="PTHR42811">
    <property type="entry name" value="SERINE ACETYLTRANSFERASE"/>
    <property type="match status" value="1"/>
</dbReference>
<dbReference type="Pfam" id="PF00132">
    <property type="entry name" value="Hexapep"/>
    <property type="match status" value="1"/>
</dbReference>
<dbReference type="GO" id="GO:0006535">
    <property type="term" value="P:cysteine biosynthetic process from serine"/>
    <property type="evidence" value="ECO:0007669"/>
    <property type="project" value="InterPro"/>
</dbReference>
<dbReference type="PIRSF" id="PIRSF000441">
    <property type="entry name" value="CysE"/>
    <property type="match status" value="1"/>
</dbReference>
<feature type="compositionally biased region" description="Low complexity" evidence="6">
    <location>
        <begin position="190"/>
        <end position="201"/>
    </location>
</feature>
<gene>
    <name evidence="7" type="ORF">FKV23_06295</name>
</gene>
<keyword evidence="2 5" id="KW-0808">Transferase</keyword>
<dbReference type="RefSeq" id="WP_141623087.1">
    <property type="nucleotide sequence ID" value="NZ_CP041242.1"/>
</dbReference>
<dbReference type="InterPro" id="IPR005881">
    <property type="entry name" value="Ser_O-AcTrfase"/>
</dbReference>
<dbReference type="CDD" id="cd03354">
    <property type="entry name" value="LbH_SAT"/>
    <property type="match status" value="1"/>
</dbReference>
<dbReference type="InterPro" id="IPR018357">
    <property type="entry name" value="Hexapep_transf_CS"/>
</dbReference>
<evidence type="ECO:0000313" key="7">
    <source>
        <dbReference type="EMBL" id="QDH69747.1"/>
    </source>
</evidence>
<dbReference type="InterPro" id="IPR045304">
    <property type="entry name" value="LbH_SAT"/>
</dbReference>
<evidence type="ECO:0000256" key="5">
    <source>
        <dbReference type="PIRNR" id="PIRNR000441"/>
    </source>
</evidence>
<dbReference type="PROSITE" id="PS00101">
    <property type="entry name" value="HEXAPEP_TRANSFERASES"/>
    <property type="match status" value="1"/>
</dbReference>
<dbReference type="Proteomes" id="UP000317199">
    <property type="component" value="Chromosome"/>
</dbReference>